<organism evidence="1">
    <name type="scientific">marine sediment metagenome</name>
    <dbReference type="NCBI Taxonomy" id="412755"/>
    <lineage>
        <taxon>unclassified sequences</taxon>
        <taxon>metagenomes</taxon>
        <taxon>ecological metagenomes</taxon>
    </lineage>
</organism>
<gene>
    <name evidence="1" type="ORF">LCGC14_0579230</name>
</gene>
<proteinExistence type="predicted"/>
<protein>
    <submittedName>
        <fullName evidence="1">Uncharacterized protein</fullName>
    </submittedName>
</protein>
<dbReference type="AlphaFoldDB" id="A0A0F9RLU3"/>
<sequence>MKTETKYTKGEWYSKQNTIWSKQGNYAQKVAVASLATSGKIKEITKNPEEAIANAKRIVQCVNNLDALLKALKTITLSMKVHPDCEPNSEFADMVSISEQAIKTAE</sequence>
<comment type="caution">
    <text evidence="1">The sequence shown here is derived from an EMBL/GenBank/DDBJ whole genome shotgun (WGS) entry which is preliminary data.</text>
</comment>
<accession>A0A0F9RLU3</accession>
<reference evidence="1" key="1">
    <citation type="journal article" date="2015" name="Nature">
        <title>Complex archaea that bridge the gap between prokaryotes and eukaryotes.</title>
        <authorList>
            <person name="Spang A."/>
            <person name="Saw J.H."/>
            <person name="Jorgensen S.L."/>
            <person name="Zaremba-Niedzwiedzka K."/>
            <person name="Martijn J."/>
            <person name="Lind A.E."/>
            <person name="van Eijk R."/>
            <person name="Schleper C."/>
            <person name="Guy L."/>
            <person name="Ettema T.J."/>
        </authorList>
    </citation>
    <scope>NUCLEOTIDE SEQUENCE</scope>
</reference>
<name>A0A0F9RLU3_9ZZZZ</name>
<evidence type="ECO:0000313" key="1">
    <source>
        <dbReference type="EMBL" id="KKN55714.1"/>
    </source>
</evidence>
<dbReference type="EMBL" id="LAZR01000874">
    <property type="protein sequence ID" value="KKN55714.1"/>
    <property type="molecule type" value="Genomic_DNA"/>
</dbReference>